<keyword evidence="2" id="KW-1185">Reference proteome</keyword>
<organism evidence="1 2">
    <name type="scientific">Oikopleura dioica</name>
    <name type="common">Tunicate</name>
    <dbReference type="NCBI Taxonomy" id="34765"/>
    <lineage>
        <taxon>Eukaryota</taxon>
        <taxon>Metazoa</taxon>
        <taxon>Chordata</taxon>
        <taxon>Tunicata</taxon>
        <taxon>Appendicularia</taxon>
        <taxon>Copelata</taxon>
        <taxon>Oikopleuridae</taxon>
        <taxon>Oikopleura</taxon>
    </lineage>
</organism>
<dbReference type="Proteomes" id="UP001158576">
    <property type="component" value="Chromosome 2"/>
</dbReference>
<gene>
    <name evidence="1" type="ORF">OKIOD_LOCUS13260</name>
</gene>
<protein>
    <submittedName>
        <fullName evidence="1">Oidioi.mRNA.OKI2018_I69.chr2.g4495.t1.cds</fullName>
    </submittedName>
</protein>
<evidence type="ECO:0000313" key="2">
    <source>
        <dbReference type="Proteomes" id="UP001158576"/>
    </source>
</evidence>
<evidence type="ECO:0000313" key="1">
    <source>
        <dbReference type="EMBL" id="CAG5110046.1"/>
    </source>
</evidence>
<sequence>MEFKKQWARIQQAYTSGPLKVYVSNPFHDAAKYQLKNFYYQDFSPQTTTTSTTTTTTTTTTTFYDSWDNITMPLHTCNYDSIHISSNGDYDAYDWTGEYHKIPHQNGTYPKTLTISTYDGYAHSGFRFQTFVAKYHSTVDWGNPEFCWDSHVLGIPSYESIFNDRNFIYPV</sequence>
<accession>A0ABN7T2Z3</accession>
<proteinExistence type="predicted"/>
<name>A0ABN7T2Z3_OIKDI</name>
<dbReference type="EMBL" id="OU015567">
    <property type="protein sequence ID" value="CAG5110046.1"/>
    <property type="molecule type" value="Genomic_DNA"/>
</dbReference>
<reference evidence="1 2" key="1">
    <citation type="submission" date="2021-04" db="EMBL/GenBank/DDBJ databases">
        <authorList>
            <person name="Bliznina A."/>
        </authorList>
    </citation>
    <scope>NUCLEOTIDE SEQUENCE [LARGE SCALE GENOMIC DNA]</scope>
</reference>